<dbReference type="RefSeq" id="WP_352231040.1">
    <property type="nucleotide sequence ID" value="NZ_BSYI01000001.1"/>
</dbReference>
<name>A0ABQ6LFR1_9RHOB</name>
<dbReference type="InterPro" id="IPR007393">
    <property type="entry name" value="YlxR_dom"/>
</dbReference>
<dbReference type="InterPro" id="IPR029064">
    <property type="entry name" value="Ribosomal_eL30-like_sf"/>
</dbReference>
<feature type="region of interest" description="Disordered" evidence="1">
    <location>
        <begin position="1"/>
        <end position="31"/>
    </location>
</feature>
<sequence length="265" mass="27644">MALGHGTGIDGDGQAMSRGGRAKNRADGPERRCIVTGESGTRRGLIRFVRDPENRVVPDLAEKLPGRGVWLTSERALVEKAVAKRLFARAFRGPAEVTPDLADRLESLLADRLVAQVALARKAGQAVTGFEKTRERLRAANAPGVLLEAAEGAADGRGKLRRLARGWPVIGLLSARELGLAFGRDFAIHAALDAGGIAERALREAERLAGLRGAGQSGADGPMEQAGQGPGTDCTTDGAEGIRPRAPEDDSDASGPVPGPVRDGG</sequence>
<feature type="domain" description="YlxR" evidence="2">
    <location>
        <begin position="31"/>
        <end position="106"/>
    </location>
</feature>
<dbReference type="InterPro" id="IPR035931">
    <property type="entry name" value="YlxR-like_sf"/>
</dbReference>
<gene>
    <name evidence="3" type="ORF">LNKW23_00860</name>
</gene>
<evidence type="ECO:0000313" key="3">
    <source>
        <dbReference type="EMBL" id="GMG80874.1"/>
    </source>
</evidence>
<evidence type="ECO:0000256" key="1">
    <source>
        <dbReference type="SAM" id="MobiDB-lite"/>
    </source>
</evidence>
<evidence type="ECO:0000313" key="4">
    <source>
        <dbReference type="Proteomes" id="UP001239909"/>
    </source>
</evidence>
<keyword evidence="4" id="KW-1185">Reference proteome</keyword>
<dbReference type="Proteomes" id="UP001239909">
    <property type="component" value="Unassembled WGS sequence"/>
</dbReference>
<evidence type="ECO:0000259" key="2">
    <source>
        <dbReference type="Pfam" id="PF04296"/>
    </source>
</evidence>
<comment type="caution">
    <text evidence="3">The sequence shown here is derived from an EMBL/GenBank/DDBJ whole genome shotgun (WGS) entry which is preliminary data.</text>
</comment>
<dbReference type="EMBL" id="BSYI01000001">
    <property type="protein sequence ID" value="GMG80874.1"/>
    <property type="molecule type" value="Genomic_DNA"/>
</dbReference>
<organism evidence="3 4">
    <name type="scientific">Paralimibaculum aggregatum</name>
    <dbReference type="NCBI Taxonomy" id="3036245"/>
    <lineage>
        <taxon>Bacteria</taxon>
        <taxon>Pseudomonadati</taxon>
        <taxon>Pseudomonadota</taxon>
        <taxon>Alphaproteobacteria</taxon>
        <taxon>Rhodobacterales</taxon>
        <taxon>Paracoccaceae</taxon>
        <taxon>Paralimibaculum</taxon>
    </lineage>
</organism>
<dbReference type="PANTHER" id="PTHR34215:SF1">
    <property type="entry name" value="YLXR DOMAIN-CONTAINING PROTEIN"/>
    <property type="match status" value="1"/>
</dbReference>
<protein>
    <recommendedName>
        <fullName evidence="2">YlxR domain-containing protein</fullName>
    </recommendedName>
</protein>
<dbReference type="SUPFAM" id="SSF55315">
    <property type="entry name" value="L30e-like"/>
    <property type="match status" value="1"/>
</dbReference>
<proteinExistence type="predicted"/>
<feature type="compositionally biased region" description="Gly residues" evidence="1">
    <location>
        <begin position="1"/>
        <end position="11"/>
    </location>
</feature>
<accession>A0ABQ6LFR1</accession>
<dbReference type="PANTHER" id="PTHR34215">
    <property type="entry name" value="BLL0784 PROTEIN"/>
    <property type="match status" value="1"/>
</dbReference>
<dbReference type="InterPro" id="IPR037465">
    <property type="entry name" value="YlxR"/>
</dbReference>
<dbReference type="NCBIfam" id="NF006622">
    <property type="entry name" value="PRK09190.1"/>
    <property type="match status" value="1"/>
</dbReference>
<dbReference type="SUPFAM" id="SSF64376">
    <property type="entry name" value="YlxR-like"/>
    <property type="match status" value="1"/>
</dbReference>
<reference evidence="3 4" key="1">
    <citation type="submission" date="2023-04" db="EMBL/GenBank/DDBJ databases">
        <title>Marinoamorphus aggregata gen. nov., sp. Nov., isolate from tissue of brittle star Ophioplocus japonicus.</title>
        <authorList>
            <person name="Kawano K."/>
            <person name="Sawayama S."/>
            <person name="Nakagawa S."/>
        </authorList>
    </citation>
    <scope>NUCLEOTIDE SEQUENCE [LARGE SCALE GENOMIC DNA]</scope>
    <source>
        <strain evidence="3 4">NKW23</strain>
    </source>
</reference>
<dbReference type="Gene3D" id="3.30.1230.10">
    <property type="entry name" value="YlxR-like"/>
    <property type="match status" value="1"/>
</dbReference>
<dbReference type="CDD" id="cd00279">
    <property type="entry name" value="YlxR"/>
    <property type="match status" value="1"/>
</dbReference>
<feature type="region of interest" description="Disordered" evidence="1">
    <location>
        <begin position="213"/>
        <end position="265"/>
    </location>
</feature>
<dbReference type="Pfam" id="PF04296">
    <property type="entry name" value="YlxR"/>
    <property type="match status" value="1"/>
</dbReference>